<feature type="compositionally biased region" description="Polar residues" evidence="5">
    <location>
        <begin position="275"/>
        <end position="284"/>
    </location>
</feature>
<keyword evidence="4" id="KW-0539">Nucleus</keyword>
<evidence type="ECO:0000259" key="6">
    <source>
        <dbReference type="PROSITE" id="PS51005"/>
    </source>
</evidence>
<keyword evidence="2" id="KW-0238">DNA-binding</keyword>
<dbReference type="Gene3D" id="2.170.150.80">
    <property type="entry name" value="NAC domain"/>
    <property type="match status" value="2"/>
</dbReference>
<feature type="region of interest" description="Disordered" evidence="5">
    <location>
        <begin position="156"/>
        <end position="186"/>
    </location>
</feature>
<name>A0A6N2N916_SALVM</name>
<keyword evidence="1" id="KW-0805">Transcription regulation</keyword>
<organism evidence="7">
    <name type="scientific">Salix viminalis</name>
    <name type="common">Common osier</name>
    <name type="synonym">Basket willow</name>
    <dbReference type="NCBI Taxonomy" id="40686"/>
    <lineage>
        <taxon>Eukaryota</taxon>
        <taxon>Viridiplantae</taxon>
        <taxon>Streptophyta</taxon>
        <taxon>Embryophyta</taxon>
        <taxon>Tracheophyta</taxon>
        <taxon>Spermatophyta</taxon>
        <taxon>Magnoliopsida</taxon>
        <taxon>eudicotyledons</taxon>
        <taxon>Gunneridae</taxon>
        <taxon>Pentapetalae</taxon>
        <taxon>rosids</taxon>
        <taxon>fabids</taxon>
        <taxon>Malpighiales</taxon>
        <taxon>Salicaceae</taxon>
        <taxon>Saliceae</taxon>
        <taxon>Salix</taxon>
    </lineage>
</organism>
<dbReference type="InterPro" id="IPR036093">
    <property type="entry name" value="NAC_dom_sf"/>
</dbReference>
<feature type="domain" description="NAC" evidence="6">
    <location>
        <begin position="7"/>
        <end position="155"/>
    </location>
</feature>
<accession>A0A6N2N916</accession>
<proteinExistence type="predicted"/>
<reference evidence="7" key="1">
    <citation type="submission" date="2019-03" db="EMBL/GenBank/DDBJ databases">
        <authorList>
            <person name="Mank J."/>
            <person name="Almeida P."/>
        </authorList>
    </citation>
    <scope>NUCLEOTIDE SEQUENCE</scope>
    <source>
        <strain evidence="7">78183</strain>
    </source>
</reference>
<evidence type="ECO:0000256" key="1">
    <source>
        <dbReference type="ARBA" id="ARBA00023015"/>
    </source>
</evidence>
<protein>
    <recommendedName>
        <fullName evidence="6">NAC domain-containing protein</fullName>
    </recommendedName>
</protein>
<dbReference type="GO" id="GO:0006355">
    <property type="term" value="P:regulation of DNA-templated transcription"/>
    <property type="evidence" value="ECO:0007669"/>
    <property type="project" value="InterPro"/>
</dbReference>
<dbReference type="EMBL" id="CAADRP010002207">
    <property type="protein sequence ID" value="VFU63513.1"/>
    <property type="molecule type" value="Genomic_DNA"/>
</dbReference>
<dbReference type="AlphaFoldDB" id="A0A6N2N916"/>
<evidence type="ECO:0000256" key="5">
    <source>
        <dbReference type="SAM" id="MobiDB-lite"/>
    </source>
</evidence>
<evidence type="ECO:0000256" key="2">
    <source>
        <dbReference type="ARBA" id="ARBA00023125"/>
    </source>
</evidence>
<dbReference type="GO" id="GO:0003677">
    <property type="term" value="F:DNA binding"/>
    <property type="evidence" value="ECO:0007669"/>
    <property type="project" value="UniProtKB-KW"/>
</dbReference>
<dbReference type="SUPFAM" id="SSF101941">
    <property type="entry name" value="NAC domain"/>
    <property type="match status" value="1"/>
</dbReference>
<evidence type="ECO:0000256" key="4">
    <source>
        <dbReference type="ARBA" id="ARBA00023242"/>
    </source>
</evidence>
<dbReference type="PANTHER" id="PTHR31719">
    <property type="entry name" value="NAC TRANSCRIPTION FACTOR 56"/>
    <property type="match status" value="1"/>
</dbReference>
<dbReference type="Pfam" id="PF02365">
    <property type="entry name" value="NAM"/>
    <property type="match status" value="1"/>
</dbReference>
<dbReference type="GO" id="GO:0048731">
    <property type="term" value="P:system development"/>
    <property type="evidence" value="ECO:0007669"/>
    <property type="project" value="TreeGrafter"/>
</dbReference>
<gene>
    <name evidence="7" type="ORF">SVIM_LOCUS484095</name>
</gene>
<feature type="region of interest" description="Disordered" evidence="5">
    <location>
        <begin position="246"/>
        <end position="285"/>
    </location>
</feature>
<keyword evidence="3" id="KW-0804">Transcription</keyword>
<evidence type="ECO:0000313" key="7">
    <source>
        <dbReference type="EMBL" id="VFU63513.1"/>
    </source>
</evidence>
<dbReference type="PANTHER" id="PTHR31719:SF164">
    <property type="entry name" value="NAC DOMAIN-CONTAINING PROTEIN"/>
    <property type="match status" value="1"/>
</dbReference>
<dbReference type="PROSITE" id="PS51005">
    <property type="entry name" value="NAC"/>
    <property type="match status" value="1"/>
</dbReference>
<evidence type="ECO:0000256" key="3">
    <source>
        <dbReference type="ARBA" id="ARBA00023163"/>
    </source>
</evidence>
<sequence length="452" mass="51564">MLTPIQLLPGYRFNPYDEELVRFYLYPKLTNPCFASSAPVRDCSLYAYQPLQIWNTFHRIHGEDVFFFTDLKKMSPKSNNNVSRQIAGGPATWRREDKDRHIRVQIDKNYSVTALRKGFSYRNTQPHQPGCKWTMYEYSLPSLSEVTVLCQLRRKDNDKTHQSTQKNKKRKRAGADGIAGGPATWRRDDKDHHIRVQIDKNYSVTALRKGFSYRNTQPHQPGCKWTMYEYSLPSLSEVTVLCQLRRKDNDKTHQSTQKNKKRKRAGAHGVDDAGNTKSQEASETVSEDVVNEVSFEDFESLYCENMLDFDCCEMAANFITSTTGHFSPTTVSTLNPFENLKPFEALRIDSDGEAAANKDDNMRQEILKRLNSTFFYDEVDVVPAIEAAPVQGDGVQAAQVGSTLIESFTSEFVDHHPESEVSADSSLSSNWIQSFPPAAQQNMNRFMKIGSR</sequence>
<dbReference type="InterPro" id="IPR003441">
    <property type="entry name" value="NAC-dom"/>
</dbReference>